<accession>Q6FUX6</accession>
<dbReference type="HOGENOM" id="CLU_2359492_0_0_1"/>
<evidence type="ECO:0000313" key="3">
    <source>
        <dbReference type="Proteomes" id="UP000002428"/>
    </source>
</evidence>
<sequence>MYNEINECLTKQTSLPQFPPSIILANQLPRTSLTLYIQASSITRVRCIPTSVLQCNTFLNSPKVHFVGKGVVSIRHLMELQYFFTPYVYSLLILFI</sequence>
<dbReference type="AlphaFoldDB" id="Q6FUX6"/>
<evidence type="ECO:0000313" key="1">
    <source>
        <dbReference type="CGD" id="CAL0128714"/>
    </source>
</evidence>
<proteinExistence type="predicted"/>
<gene>
    <name evidence="1 2" type="ordered locus">CAGL0E06402g</name>
</gene>
<dbReference type="Proteomes" id="UP000002428">
    <property type="component" value="Chromosome E"/>
</dbReference>
<dbReference type="EMBL" id="CR380951">
    <property type="protein sequence ID" value="CAG58887.1"/>
    <property type="molecule type" value="Genomic_DNA"/>
</dbReference>
<dbReference type="KEGG" id="cgr:2887375"/>
<dbReference type="CGD" id="CAL0128714">
    <property type="gene designation" value="CAGL0E06402g"/>
</dbReference>
<name>Q6FUX6_CANGA</name>
<dbReference type="VEuPathDB" id="FungiDB:CAGL0E06402g"/>
<protein>
    <submittedName>
        <fullName evidence="2">Uncharacterized protein</fullName>
    </submittedName>
</protein>
<reference evidence="2 3" key="1">
    <citation type="journal article" date="2004" name="Nature">
        <title>Genome evolution in yeasts.</title>
        <authorList>
            <consortium name="Genolevures"/>
            <person name="Dujon B."/>
            <person name="Sherman D."/>
            <person name="Fischer G."/>
            <person name="Durrens P."/>
            <person name="Casaregola S."/>
            <person name="Lafontaine I."/>
            <person name="de Montigny J."/>
            <person name="Marck C."/>
            <person name="Neuveglise C."/>
            <person name="Talla E."/>
            <person name="Goffard N."/>
            <person name="Frangeul L."/>
            <person name="Aigle M."/>
            <person name="Anthouard V."/>
            <person name="Babour A."/>
            <person name="Barbe V."/>
            <person name="Barnay S."/>
            <person name="Blanchin S."/>
            <person name="Beckerich J.M."/>
            <person name="Beyne E."/>
            <person name="Bleykasten C."/>
            <person name="Boisrame A."/>
            <person name="Boyer J."/>
            <person name="Cattolico L."/>
            <person name="Confanioleri F."/>
            <person name="de Daruvar A."/>
            <person name="Despons L."/>
            <person name="Fabre E."/>
            <person name="Fairhead C."/>
            <person name="Ferry-Dumazet H."/>
            <person name="Groppi A."/>
            <person name="Hantraye F."/>
            <person name="Hennequin C."/>
            <person name="Jauniaux N."/>
            <person name="Joyet P."/>
            <person name="Kachouri R."/>
            <person name="Kerrest A."/>
            <person name="Koszul R."/>
            <person name="Lemaire M."/>
            <person name="Lesur I."/>
            <person name="Ma L."/>
            <person name="Muller H."/>
            <person name="Nicaud J.M."/>
            <person name="Nikolski M."/>
            <person name="Oztas S."/>
            <person name="Ozier-Kalogeropoulos O."/>
            <person name="Pellenz S."/>
            <person name="Potier S."/>
            <person name="Richard G.F."/>
            <person name="Straub M.L."/>
            <person name="Suleau A."/>
            <person name="Swennene D."/>
            <person name="Tekaia F."/>
            <person name="Wesolowski-Louvel M."/>
            <person name="Westhof E."/>
            <person name="Wirth B."/>
            <person name="Zeniou-Meyer M."/>
            <person name="Zivanovic I."/>
            <person name="Bolotin-Fukuhara M."/>
            <person name="Thierry A."/>
            <person name="Bouchier C."/>
            <person name="Caudron B."/>
            <person name="Scarpelli C."/>
            <person name="Gaillardin C."/>
            <person name="Weissenbach J."/>
            <person name="Wincker P."/>
            <person name="Souciet J.L."/>
        </authorList>
    </citation>
    <scope>NUCLEOTIDE SEQUENCE [LARGE SCALE GENOMIC DNA]</scope>
    <source>
        <strain evidence="3">ATCC 2001 / BCRC 20586 / JCM 3761 / NBRC 0622 / NRRL Y-65 / CBS 138</strain>
    </source>
</reference>
<dbReference type="RefSeq" id="XP_445968.1">
    <property type="nucleotide sequence ID" value="XM_445968.1"/>
</dbReference>
<dbReference type="InParanoid" id="Q6FUX6"/>
<evidence type="ECO:0000313" key="2">
    <source>
        <dbReference type="EMBL" id="CAG58887.1"/>
    </source>
</evidence>
<organism evidence="2 3">
    <name type="scientific">Candida glabrata (strain ATCC 2001 / BCRC 20586 / JCM 3761 / NBRC 0622 / NRRL Y-65 / CBS 138)</name>
    <name type="common">Yeast</name>
    <name type="synonym">Nakaseomyces glabratus</name>
    <dbReference type="NCBI Taxonomy" id="284593"/>
    <lineage>
        <taxon>Eukaryota</taxon>
        <taxon>Fungi</taxon>
        <taxon>Dikarya</taxon>
        <taxon>Ascomycota</taxon>
        <taxon>Saccharomycotina</taxon>
        <taxon>Saccharomycetes</taxon>
        <taxon>Saccharomycetales</taxon>
        <taxon>Saccharomycetaceae</taxon>
        <taxon>Nakaseomyces</taxon>
    </lineage>
</organism>
<keyword evidence="3" id="KW-1185">Reference proteome</keyword>